<evidence type="ECO:0008006" key="4">
    <source>
        <dbReference type="Google" id="ProtNLM"/>
    </source>
</evidence>
<dbReference type="EMBL" id="BJMH01000013">
    <property type="protein sequence ID" value="GEB33385.1"/>
    <property type="molecule type" value="Genomic_DNA"/>
</dbReference>
<feature type="chain" id="PRO_5021487757" description="Secreted protein" evidence="1">
    <location>
        <begin position="25"/>
        <end position="69"/>
    </location>
</feature>
<dbReference type="AlphaFoldDB" id="A0A4Y3PKL8"/>
<evidence type="ECO:0000256" key="1">
    <source>
        <dbReference type="SAM" id="SignalP"/>
    </source>
</evidence>
<accession>A0A4Y3PKL8</accession>
<evidence type="ECO:0000313" key="2">
    <source>
        <dbReference type="EMBL" id="GEB33385.1"/>
    </source>
</evidence>
<comment type="caution">
    <text evidence="2">The sequence shown here is derived from an EMBL/GenBank/DDBJ whole genome shotgun (WGS) entry which is preliminary data.</text>
</comment>
<evidence type="ECO:0000313" key="3">
    <source>
        <dbReference type="Proteomes" id="UP000316882"/>
    </source>
</evidence>
<sequence>MAKLVVSCLLSFFKSFTFTTKVFAAISPNRCFFFDTSTLIPAGNPPMSIGLVSTMRIKERMTDFHSPGG</sequence>
<keyword evidence="1" id="KW-0732">Signal</keyword>
<organism evidence="2 3">
    <name type="scientific">Brevibacillus parabrevis</name>
    <dbReference type="NCBI Taxonomy" id="54914"/>
    <lineage>
        <taxon>Bacteria</taxon>
        <taxon>Bacillati</taxon>
        <taxon>Bacillota</taxon>
        <taxon>Bacilli</taxon>
        <taxon>Bacillales</taxon>
        <taxon>Paenibacillaceae</taxon>
        <taxon>Brevibacillus</taxon>
    </lineage>
</organism>
<protein>
    <recommendedName>
        <fullName evidence="4">Secreted protein</fullName>
    </recommendedName>
</protein>
<feature type="signal peptide" evidence="1">
    <location>
        <begin position="1"/>
        <end position="24"/>
    </location>
</feature>
<name>A0A4Y3PKL8_BREPA</name>
<gene>
    <name evidence="2" type="ORF">BPA01_29650</name>
</gene>
<dbReference type="Proteomes" id="UP000316882">
    <property type="component" value="Unassembled WGS sequence"/>
</dbReference>
<dbReference type="RefSeq" id="WP_167470260.1">
    <property type="nucleotide sequence ID" value="NZ_BJMH01000013.1"/>
</dbReference>
<proteinExistence type="predicted"/>
<reference evidence="2 3" key="1">
    <citation type="submission" date="2019-06" db="EMBL/GenBank/DDBJ databases">
        <title>Whole genome shotgun sequence of Brevibacillus parabrevis NBRC 12334.</title>
        <authorList>
            <person name="Hosoyama A."/>
            <person name="Uohara A."/>
            <person name="Ohji S."/>
            <person name="Ichikawa N."/>
        </authorList>
    </citation>
    <scope>NUCLEOTIDE SEQUENCE [LARGE SCALE GENOMIC DNA]</scope>
    <source>
        <strain evidence="2 3">NBRC 12334</strain>
    </source>
</reference>
<keyword evidence="3" id="KW-1185">Reference proteome</keyword>